<name>A0A814L701_9BILA</name>
<dbReference type="SMART" id="SM00236">
    <property type="entry name" value="fCBD"/>
    <property type="match status" value="2"/>
</dbReference>
<dbReference type="GO" id="GO:0030248">
    <property type="term" value="F:cellulose binding"/>
    <property type="evidence" value="ECO:0007669"/>
    <property type="project" value="InterPro"/>
</dbReference>
<dbReference type="Proteomes" id="UP000663879">
    <property type="component" value="Unassembled WGS sequence"/>
</dbReference>
<feature type="chain" id="PRO_5032781688" description="CBM1 domain-containing protein" evidence="2">
    <location>
        <begin position="21"/>
        <end position="490"/>
    </location>
</feature>
<proteinExistence type="predicted"/>
<dbReference type="PROSITE" id="PS00562">
    <property type="entry name" value="CBM1_1"/>
    <property type="match status" value="2"/>
</dbReference>
<evidence type="ECO:0000313" key="4">
    <source>
        <dbReference type="EMBL" id="CAF1060722.1"/>
    </source>
</evidence>
<sequence length="490" mass="56223">MLKKLELFFLITTTIFKANCEVAVYGKCGGIDYTGSTVCDSSSICVYSNQFYSQCLPKPNDPNKVNEWGQCGGINYNGKKECQEWLTCVRDGDWYYQCKKIAKNTRKYISTTNYFTKKPTTTSLTKTSIATTSIYDKTSTILINLPIQNKFTKVKSSDSNENLESSFFNRENKCKVGIAYEKLDLVNFDNYDFISIKLANKSQNSIVEMLQQCKNKSKLPIFYMNLIEDQALNTWNLSDCNSPDLKNLCNFGGKYIRENIDELKLKYKEISGIIAKNYEKNKPILFCIEPNFRVYYEKVNEYSLSGEEASNIFVSFIQEIKSEIPNALISWYASPVLSIIELTKWWAYFSSLEINFVHRSVGETFPELIKIRLDDLALIYPSFEDLMKDLLNKQISSCVPKTYQIQYNESKSFAQSSQKAIIQTRTSSQRIFSSSELRVSTTKNLWANSNSDIECCLSTVKGTKESNSIKKSNAKYSTIRNKVNENKNNF</sequence>
<evidence type="ECO:0000256" key="2">
    <source>
        <dbReference type="SAM" id="SignalP"/>
    </source>
</evidence>
<keyword evidence="1 2" id="KW-0732">Signal</keyword>
<protein>
    <recommendedName>
        <fullName evidence="3">CBM1 domain-containing protein</fullName>
    </recommendedName>
</protein>
<comment type="caution">
    <text evidence="4">The sequence shown here is derived from an EMBL/GenBank/DDBJ whole genome shotgun (WGS) entry which is preliminary data.</text>
</comment>
<dbReference type="GO" id="GO:0005975">
    <property type="term" value="P:carbohydrate metabolic process"/>
    <property type="evidence" value="ECO:0007669"/>
    <property type="project" value="InterPro"/>
</dbReference>
<dbReference type="GO" id="GO:0005576">
    <property type="term" value="C:extracellular region"/>
    <property type="evidence" value="ECO:0007669"/>
    <property type="project" value="InterPro"/>
</dbReference>
<dbReference type="OrthoDB" id="444269at2759"/>
<dbReference type="InterPro" id="IPR035971">
    <property type="entry name" value="CBD_sf"/>
</dbReference>
<keyword evidence="5" id="KW-1185">Reference proteome</keyword>
<dbReference type="AlphaFoldDB" id="A0A814L701"/>
<dbReference type="Pfam" id="PF00734">
    <property type="entry name" value="CBM_1"/>
    <property type="match status" value="2"/>
</dbReference>
<feature type="domain" description="CBM1" evidence="3">
    <location>
        <begin position="63"/>
        <end position="99"/>
    </location>
</feature>
<evidence type="ECO:0000259" key="3">
    <source>
        <dbReference type="PROSITE" id="PS51164"/>
    </source>
</evidence>
<evidence type="ECO:0000313" key="5">
    <source>
        <dbReference type="Proteomes" id="UP000663879"/>
    </source>
</evidence>
<feature type="signal peptide" evidence="2">
    <location>
        <begin position="1"/>
        <end position="20"/>
    </location>
</feature>
<feature type="domain" description="CBM1" evidence="3">
    <location>
        <begin position="20"/>
        <end position="56"/>
    </location>
</feature>
<dbReference type="EMBL" id="CAJNOC010005740">
    <property type="protein sequence ID" value="CAF1060722.1"/>
    <property type="molecule type" value="Genomic_DNA"/>
</dbReference>
<organism evidence="4 5">
    <name type="scientific">Brachionus calyciflorus</name>
    <dbReference type="NCBI Taxonomy" id="104777"/>
    <lineage>
        <taxon>Eukaryota</taxon>
        <taxon>Metazoa</taxon>
        <taxon>Spiralia</taxon>
        <taxon>Gnathifera</taxon>
        <taxon>Rotifera</taxon>
        <taxon>Eurotatoria</taxon>
        <taxon>Monogononta</taxon>
        <taxon>Pseudotrocha</taxon>
        <taxon>Ploima</taxon>
        <taxon>Brachionidae</taxon>
        <taxon>Brachionus</taxon>
    </lineage>
</organism>
<dbReference type="InterPro" id="IPR000254">
    <property type="entry name" value="CBD"/>
</dbReference>
<accession>A0A814L701</accession>
<reference evidence="4" key="1">
    <citation type="submission" date="2021-02" db="EMBL/GenBank/DDBJ databases">
        <authorList>
            <person name="Nowell W R."/>
        </authorList>
    </citation>
    <scope>NUCLEOTIDE SEQUENCE</scope>
    <source>
        <strain evidence="4">Ploen Becks lab</strain>
    </source>
</reference>
<dbReference type="SUPFAM" id="SSF57180">
    <property type="entry name" value="Cellulose-binding domain"/>
    <property type="match status" value="2"/>
</dbReference>
<gene>
    <name evidence="4" type="ORF">OXX778_LOCUS19269</name>
</gene>
<dbReference type="PROSITE" id="PS51164">
    <property type="entry name" value="CBM1_2"/>
    <property type="match status" value="2"/>
</dbReference>
<evidence type="ECO:0000256" key="1">
    <source>
        <dbReference type="ARBA" id="ARBA00022729"/>
    </source>
</evidence>